<keyword evidence="1 3" id="KW-0378">Hydrolase</keyword>
<dbReference type="InterPro" id="IPR023214">
    <property type="entry name" value="HAD_sf"/>
</dbReference>
<dbReference type="NCBIfam" id="TIGR00685">
    <property type="entry name" value="T6PP"/>
    <property type="match status" value="1"/>
</dbReference>
<comment type="cofactor">
    <cofactor evidence="3">
        <name>Mg(2+)</name>
        <dbReference type="ChEBI" id="CHEBI:18420"/>
    </cofactor>
</comment>
<comment type="similarity">
    <text evidence="3">Belongs to the trehalose phosphatase family.</text>
</comment>
<accession>A0A4Z1EAP1</accession>
<dbReference type="Pfam" id="PF02358">
    <property type="entry name" value="Trehalose_PPase"/>
    <property type="match status" value="1"/>
</dbReference>
<dbReference type="PANTHER" id="PTHR43768:SF3">
    <property type="entry name" value="TREHALOSE 6-PHOSPHATE PHOSPHATASE"/>
    <property type="match status" value="1"/>
</dbReference>
<gene>
    <name evidence="4" type="ORF">SERN_0653</name>
</gene>
<evidence type="ECO:0000256" key="3">
    <source>
        <dbReference type="RuleBase" id="RU361117"/>
    </source>
</evidence>
<evidence type="ECO:0000313" key="4">
    <source>
        <dbReference type="EMBL" id="TGO06461.1"/>
    </source>
</evidence>
<name>A0A4Z1EAP1_9MICO</name>
<dbReference type="EMBL" id="RHPJ01000001">
    <property type="protein sequence ID" value="TGO06461.1"/>
    <property type="molecule type" value="Genomic_DNA"/>
</dbReference>
<keyword evidence="3" id="KW-0479">Metal-binding</keyword>
<protein>
    <recommendedName>
        <fullName evidence="3">Trehalose 6-phosphate phosphatase</fullName>
        <ecNumber evidence="3">3.1.3.12</ecNumber>
    </recommendedName>
</protein>
<comment type="catalytic activity">
    <reaction evidence="3">
        <text>alpha,alpha-trehalose 6-phosphate + H2O = alpha,alpha-trehalose + phosphate</text>
        <dbReference type="Rhea" id="RHEA:23420"/>
        <dbReference type="ChEBI" id="CHEBI:15377"/>
        <dbReference type="ChEBI" id="CHEBI:16551"/>
        <dbReference type="ChEBI" id="CHEBI:43474"/>
        <dbReference type="ChEBI" id="CHEBI:58429"/>
        <dbReference type="EC" id="3.1.3.12"/>
    </reaction>
</comment>
<sequence length="288" mass="29096">MSEALSADVSTADVSTVDQAAVPTGDDAVREAVRRVAGARHVAVALDFDGVLAPLGDDPMGVTMAPGAADALAAIAAHPDMTVALVSGRRLEDLVTLASPPVGALLAASHGVEHGLVTAAGTRTEPLEPTEAEHDLLARLDDAVAAIAADVEGAWVERKTFARVLHTRTAQDDDAASATALAVVGPADWPGVHAIIGKSVVELAVRDVTKADGVAWVRRRAAADAGLDPADVAVVFAGDDTTDEHALVSLGPADLGVKVGGGETAATLRVADEPAVVDLLRALLAARA</sequence>
<dbReference type="RefSeq" id="WP_135848656.1">
    <property type="nucleotide sequence ID" value="NZ_RHPJ01000001.1"/>
</dbReference>
<keyword evidence="3" id="KW-0460">Magnesium</keyword>
<dbReference type="SUPFAM" id="SSF56784">
    <property type="entry name" value="HAD-like"/>
    <property type="match status" value="1"/>
</dbReference>
<reference evidence="4 5" key="1">
    <citation type="submission" date="2018-11" db="EMBL/GenBank/DDBJ databases">
        <title>Complete genome sequencing of the Actinobacteria Serinibacter sp. K3-2.</title>
        <authorList>
            <person name="Rakitin A.L."/>
            <person name="Beletsky A.V."/>
            <person name="Mardanov A.V."/>
            <person name="Ravin N.V."/>
            <person name="Gromova A.S."/>
            <person name="Filippova S.N."/>
            <person name="Gal'Chenko V.F."/>
        </authorList>
    </citation>
    <scope>NUCLEOTIDE SEQUENCE [LARGE SCALE GENOMIC DNA]</scope>
    <source>
        <strain evidence="4 5">K3-2</strain>
    </source>
</reference>
<dbReference type="Gene3D" id="3.40.50.1000">
    <property type="entry name" value="HAD superfamily/HAD-like"/>
    <property type="match status" value="1"/>
</dbReference>
<dbReference type="EC" id="3.1.3.12" evidence="3"/>
<dbReference type="GO" id="GO:0046872">
    <property type="term" value="F:metal ion binding"/>
    <property type="evidence" value="ECO:0007669"/>
    <property type="project" value="UniProtKB-KW"/>
</dbReference>
<comment type="pathway">
    <text evidence="3">Glycan biosynthesis; trehalose biosynthesis.</text>
</comment>
<evidence type="ECO:0000256" key="1">
    <source>
        <dbReference type="ARBA" id="ARBA00022801"/>
    </source>
</evidence>
<keyword evidence="5" id="KW-1185">Reference proteome</keyword>
<evidence type="ECO:0000256" key="2">
    <source>
        <dbReference type="ARBA" id="ARBA00024179"/>
    </source>
</evidence>
<dbReference type="GO" id="GO:0004805">
    <property type="term" value="F:trehalose-phosphatase activity"/>
    <property type="evidence" value="ECO:0007669"/>
    <property type="project" value="UniProtKB-EC"/>
</dbReference>
<organism evidence="4 5">
    <name type="scientific">Serinibacter arcticus</name>
    <dbReference type="NCBI Taxonomy" id="1655435"/>
    <lineage>
        <taxon>Bacteria</taxon>
        <taxon>Bacillati</taxon>
        <taxon>Actinomycetota</taxon>
        <taxon>Actinomycetes</taxon>
        <taxon>Micrococcales</taxon>
        <taxon>Beutenbergiaceae</taxon>
        <taxon>Serinibacter</taxon>
    </lineage>
</organism>
<dbReference type="Proteomes" id="UP000297318">
    <property type="component" value="Unassembled WGS sequence"/>
</dbReference>
<dbReference type="Gene3D" id="3.30.70.1020">
    <property type="entry name" value="Trehalose-6-phosphate phosphatase related protein, domain 2"/>
    <property type="match status" value="1"/>
</dbReference>
<dbReference type="GO" id="GO:0005992">
    <property type="term" value="P:trehalose biosynthetic process"/>
    <property type="evidence" value="ECO:0007669"/>
    <property type="project" value="UniProtKB-UniPathway"/>
</dbReference>
<comment type="caution">
    <text evidence="4">The sequence shown here is derived from an EMBL/GenBank/DDBJ whole genome shotgun (WGS) entry which is preliminary data.</text>
</comment>
<dbReference type="InterPro" id="IPR044651">
    <property type="entry name" value="OTSB-like"/>
</dbReference>
<dbReference type="InterPro" id="IPR003337">
    <property type="entry name" value="Trehalose_PPase"/>
</dbReference>
<dbReference type="InterPro" id="IPR036412">
    <property type="entry name" value="HAD-like_sf"/>
</dbReference>
<proteinExistence type="inferred from homology"/>
<dbReference type="UniPathway" id="UPA00299"/>
<dbReference type="AlphaFoldDB" id="A0A4Z1EAP1"/>
<comment type="function">
    <text evidence="2 3">Removes the phosphate from trehalose 6-phosphate to produce free trehalose.</text>
</comment>
<dbReference type="PANTHER" id="PTHR43768">
    <property type="entry name" value="TREHALOSE 6-PHOSPHATE PHOSPHATASE"/>
    <property type="match status" value="1"/>
</dbReference>
<dbReference type="OrthoDB" id="9816160at2"/>
<evidence type="ECO:0000313" key="5">
    <source>
        <dbReference type="Proteomes" id="UP000297318"/>
    </source>
</evidence>